<feature type="chain" id="PRO_5040835570" evidence="2">
    <location>
        <begin position="23"/>
        <end position="224"/>
    </location>
</feature>
<proteinExistence type="predicted"/>
<evidence type="ECO:0000256" key="1">
    <source>
        <dbReference type="SAM" id="Phobius"/>
    </source>
</evidence>
<accession>A0A9W8NKP7</accession>
<evidence type="ECO:0000313" key="4">
    <source>
        <dbReference type="Proteomes" id="UP001148614"/>
    </source>
</evidence>
<feature type="transmembrane region" description="Helical" evidence="1">
    <location>
        <begin position="206"/>
        <end position="223"/>
    </location>
</feature>
<keyword evidence="4" id="KW-1185">Reference proteome</keyword>
<feature type="signal peptide" evidence="2">
    <location>
        <begin position="1"/>
        <end position="22"/>
    </location>
</feature>
<evidence type="ECO:0000256" key="2">
    <source>
        <dbReference type="SAM" id="SignalP"/>
    </source>
</evidence>
<protein>
    <submittedName>
        <fullName evidence="3">Uncharacterized protein</fullName>
    </submittedName>
</protein>
<sequence length="224" mass="24481">MFASAVLGSGLALLASTQLVAAQASLNLTLTFYPDEDNTCSNDASKAVSFSTASYPIAQSCFNLDEIFANNSIGGFRNMSTTSLSDEGIRWAITNSRAWDPMGNYSHVRYEQLDPTGEDDDGDDELTWSSRRVNLYNGDDCLQASDHGEDLDLYPWISWTCHSTEDDHCRTAPYSIKSFFILPIDSDDMDGKCLDFAVYGAGARSLPHAFGALVSAIVVGFFLM</sequence>
<dbReference type="Proteomes" id="UP001148614">
    <property type="component" value="Unassembled WGS sequence"/>
</dbReference>
<dbReference type="EMBL" id="JANPWZ010000208">
    <property type="protein sequence ID" value="KAJ3578481.1"/>
    <property type="molecule type" value="Genomic_DNA"/>
</dbReference>
<name>A0A9W8NKP7_9PEZI</name>
<keyword evidence="2" id="KW-0732">Signal</keyword>
<keyword evidence="1" id="KW-1133">Transmembrane helix</keyword>
<dbReference type="VEuPathDB" id="FungiDB:F4678DRAFT_400487"/>
<reference evidence="3" key="1">
    <citation type="submission" date="2022-07" db="EMBL/GenBank/DDBJ databases">
        <title>Genome Sequence of Xylaria arbuscula.</title>
        <authorList>
            <person name="Buettner E."/>
        </authorList>
    </citation>
    <scope>NUCLEOTIDE SEQUENCE</scope>
    <source>
        <strain evidence="3">VT107</strain>
    </source>
</reference>
<organism evidence="3 4">
    <name type="scientific">Xylaria arbuscula</name>
    <dbReference type="NCBI Taxonomy" id="114810"/>
    <lineage>
        <taxon>Eukaryota</taxon>
        <taxon>Fungi</taxon>
        <taxon>Dikarya</taxon>
        <taxon>Ascomycota</taxon>
        <taxon>Pezizomycotina</taxon>
        <taxon>Sordariomycetes</taxon>
        <taxon>Xylariomycetidae</taxon>
        <taxon>Xylariales</taxon>
        <taxon>Xylariaceae</taxon>
        <taxon>Xylaria</taxon>
    </lineage>
</organism>
<evidence type="ECO:0000313" key="3">
    <source>
        <dbReference type="EMBL" id="KAJ3578481.1"/>
    </source>
</evidence>
<keyword evidence="1" id="KW-0472">Membrane</keyword>
<dbReference type="AlphaFoldDB" id="A0A9W8NKP7"/>
<comment type="caution">
    <text evidence="3">The sequence shown here is derived from an EMBL/GenBank/DDBJ whole genome shotgun (WGS) entry which is preliminary data.</text>
</comment>
<gene>
    <name evidence="3" type="ORF">NPX13_g2082</name>
</gene>
<keyword evidence="1" id="KW-0812">Transmembrane</keyword>